<organism evidence="1 2">
    <name type="scientific">Zarea fungicola</name>
    <dbReference type="NCBI Taxonomy" id="93591"/>
    <lineage>
        <taxon>Eukaryota</taxon>
        <taxon>Fungi</taxon>
        <taxon>Dikarya</taxon>
        <taxon>Ascomycota</taxon>
        <taxon>Pezizomycotina</taxon>
        <taxon>Sordariomycetes</taxon>
        <taxon>Hypocreomycetidae</taxon>
        <taxon>Hypocreales</taxon>
        <taxon>Cordycipitaceae</taxon>
        <taxon>Zarea</taxon>
    </lineage>
</organism>
<sequence>MTSAAPLPPINLTVAETARALPAFAADDEAVTSAIPHPLVEALCQDNGINWPYMSLINPFINSGQSFIARADSLSGIDQLPVYFESDMPLLSPDETLSSKESPPTEEPPLATSDVEEIFLPLIDSQQALCTMASATTQLLSRYNQEFCVLPLTHDFDANPFRFDIETARSSQLLLHAILALSYKHINRDTGSWANESTDHKRKALRMLSDMEATSPVSQLDSTSLDAALILMTLDRYKCATSAHGPWVAHLKRAYGMIQASEAVGLARTPRMQARLEMLVWWDVTLALTSRQGCVLSEISILNFLNRDGDDDKTFYGVSGCPEALFRHMICLGTYAREIEVVASMTCAKFDIEPVLVVERDIIAWTDPDYCALNDLAGADSWDPDLEDMAHNKEDFYHCTEAWRYALLIYIARVFKWKREGPAPPVLCFLARKTLNHVQSCRYTSMLQKQLLLPVFLAGCETNDEHLRQIARNYCSWWNERTRYDMFLTAKVVLEEVWASDDSQTWWGSVIDQSSRSNDGGDARQYLFG</sequence>
<proteinExistence type="predicted"/>
<protein>
    <submittedName>
        <fullName evidence="1">Uncharacterized protein</fullName>
    </submittedName>
</protein>
<evidence type="ECO:0000313" key="1">
    <source>
        <dbReference type="EMBL" id="KAJ2958376.1"/>
    </source>
</evidence>
<dbReference type="EMBL" id="JANJQO010003565">
    <property type="protein sequence ID" value="KAJ2958376.1"/>
    <property type="molecule type" value="Genomic_DNA"/>
</dbReference>
<accession>A0ACC1MDS4</accession>
<dbReference type="Proteomes" id="UP001143910">
    <property type="component" value="Unassembled WGS sequence"/>
</dbReference>
<gene>
    <name evidence="1" type="ORF">NQ176_g11186</name>
</gene>
<comment type="caution">
    <text evidence="1">The sequence shown here is derived from an EMBL/GenBank/DDBJ whole genome shotgun (WGS) entry which is preliminary data.</text>
</comment>
<keyword evidence="2" id="KW-1185">Reference proteome</keyword>
<reference evidence="1" key="1">
    <citation type="submission" date="2022-08" db="EMBL/GenBank/DDBJ databases">
        <title>Genome Sequence of Lecanicillium fungicola.</title>
        <authorList>
            <person name="Buettner E."/>
        </authorList>
    </citation>
    <scope>NUCLEOTIDE SEQUENCE</scope>
    <source>
        <strain evidence="1">Babe33</strain>
    </source>
</reference>
<name>A0ACC1MDS4_9HYPO</name>
<evidence type="ECO:0000313" key="2">
    <source>
        <dbReference type="Proteomes" id="UP001143910"/>
    </source>
</evidence>